<dbReference type="PANTHER" id="PTHR46268:SF6">
    <property type="entry name" value="UNIVERSAL STRESS PROTEIN UP12"/>
    <property type="match status" value="1"/>
</dbReference>
<name>A0A2C8F869_9BACT</name>
<keyword evidence="4" id="KW-1185">Reference proteome</keyword>
<dbReference type="OrthoDB" id="9788959at2"/>
<dbReference type="PRINTS" id="PR01438">
    <property type="entry name" value="UNVRSLSTRESS"/>
</dbReference>
<gene>
    <name evidence="3" type="ORF">DPRO_1697</name>
</gene>
<dbReference type="RefSeq" id="WP_097011622.1">
    <property type="nucleotide sequence ID" value="NZ_LT907975.1"/>
</dbReference>
<evidence type="ECO:0000313" key="4">
    <source>
        <dbReference type="Proteomes" id="UP000219215"/>
    </source>
</evidence>
<comment type="similarity">
    <text evidence="1">Belongs to the universal stress protein A family.</text>
</comment>
<evidence type="ECO:0000259" key="2">
    <source>
        <dbReference type="Pfam" id="PF00582"/>
    </source>
</evidence>
<protein>
    <submittedName>
        <fullName evidence="3">Universal stress protein</fullName>
    </submittedName>
</protein>
<dbReference type="Pfam" id="PF00582">
    <property type="entry name" value="Usp"/>
    <property type="match status" value="1"/>
</dbReference>
<proteinExistence type="inferred from homology"/>
<dbReference type="Gene3D" id="3.40.50.620">
    <property type="entry name" value="HUPs"/>
    <property type="match status" value="1"/>
</dbReference>
<dbReference type="AlphaFoldDB" id="A0A2C8F869"/>
<dbReference type="PANTHER" id="PTHR46268">
    <property type="entry name" value="STRESS RESPONSE PROTEIN NHAX"/>
    <property type="match status" value="1"/>
</dbReference>
<dbReference type="Proteomes" id="UP000219215">
    <property type="component" value="Chromosome DPRO"/>
</dbReference>
<sequence>MNVNRILLPVDGSGPSDAAADMAIGMALDNNATIVLLHVRRPVPTGLGQPNADDLLDILTKGAEAVMDHYREKLEDADVDYTDLVIGGDVAEVVDNVVRVEKCDMVVMGSKGKSDLEGLILGSATHKVLHMVSVPVLVVK</sequence>
<dbReference type="InterPro" id="IPR014729">
    <property type="entry name" value="Rossmann-like_a/b/a_fold"/>
</dbReference>
<evidence type="ECO:0000256" key="1">
    <source>
        <dbReference type="ARBA" id="ARBA00008791"/>
    </source>
</evidence>
<dbReference type="InterPro" id="IPR006015">
    <property type="entry name" value="Universal_stress_UspA"/>
</dbReference>
<feature type="domain" description="UspA" evidence="2">
    <location>
        <begin position="4"/>
        <end position="140"/>
    </location>
</feature>
<accession>A0A2C8F869</accession>
<dbReference type="CDD" id="cd00293">
    <property type="entry name" value="USP-like"/>
    <property type="match status" value="1"/>
</dbReference>
<dbReference type="KEGG" id="pprf:DPRO_1697"/>
<reference evidence="4" key="1">
    <citation type="submission" date="2017-09" db="EMBL/GenBank/DDBJ databases">
        <authorList>
            <person name="Regsiter A."/>
            <person name="William W."/>
        </authorList>
    </citation>
    <scope>NUCLEOTIDE SEQUENCE [LARGE SCALE GENOMIC DNA]</scope>
    <source>
        <strain evidence="4">500-1</strain>
    </source>
</reference>
<dbReference type="InterPro" id="IPR006016">
    <property type="entry name" value="UspA"/>
</dbReference>
<evidence type="ECO:0000313" key="3">
    <source>
        <dbReference type="EMBL" id="SOB58597.1"/>
    </source>
</evidence>
<dbReference type="EMBL" id="LT907975">
    <property type="protein sequence ID" value="SOB58597.1"/>
    <property type="molecule type" value="Genomic_DNA"/>
</dbReference>
<dbReference type="SUPFAM" id="SSF52402">
    <property type="entry name" value="Adenine nucleotide alpha hydrolases-like"/>
    <property type="match status" value="1"/>
</dbReference>
<organism evidence="3 4">
    <name type="scientific">Pseudodesulfovibrio profundus</name>
    <dbReference type="NCBI Taxonomy" id="57320"/>
    <lineage>
        <taxon>Bacteria</taxon>
        <taxon>Pseudomonadati</taxon>
        <taxon>Thermodesulfobacteriota</taxon>
        <taxon>Desulfovibrionia</taxon>
        <taxon>Desulfovibrionales</taxon>
        <taxon>Desulfovibrionaceae</taxon>
    </lineage>
</organism>